<dbReference type="InterPro" id="IPR013320">
    <property type="entry name" value="ConA-like_dom_sf"/>
</dbReference>
<dbReference type="AlphaFoldDB" id="A0ABD0KSB8"/>
<evidence type="ECO:0008006" key="3">
    <source>
        <dbReference type="Google" id="ProtNLM"/>
    </source>
</evidence>
<reference evidence="1 2" key="1">
    <citation type="journal article" date="2023" name="Sci. Data">
        <title>Genome assembly of the Korean intertidal mud-creeper Batillaria attramentaria.</title>
        <authorList>
            <person name="Patra A.K."/>
            <person name="Ho P.T."/>
            <person name="Jun S."/>
            <person name="Lee S.J."/>
            <person name="Kim Y."/>
            <person name="Won Y.J."/>
        </authorList>
    </citation>
    <scope>NUCLEOTIDE SEQUENCE [LARGE SCALE GENOMIC DNA]</scope>
    <source>
        <strain evidence="1">Wonlab-2016</strain>
    </source>
</reference>
<evidence type="ECO:0000313" key="1">
    <source>
        <dbReference type="EMBL" id="KAK7490142.1"/>
    </source>
</evidence>
<organism evidence="1 2">
    <name type="scientific">Batillaria attramentaria</name>
    <dbReference type="NCBI Taxonomy" id="370345"/>
    <lineage>
        <taxon>Eukaryota</taxon>
        <taxon>Metazoa</taxon>
        <taxon>Spiralia</taxon>
        <taxon>Lophotrochozoa</taxon>
        <taxon>Mollusca</taxon>
        <taxon>Gastropoda</taxon>
        <taxon>Caenogastropoda</taxon>
        <taxon>Sorbeoconcha</taxon>
        <taxon>Cerithioidea</taxon>
        <taxon>Batillariidae</taxon>
        <taxon>Batillaria</taxon>
    </lineage>
</organism>
<dbReference type="Gene3D" id="2.60.120.200">
    <property type="match status" value="1"/>
</dbReference>
<name>A0ABD0KSB8_9CAEN</name>
<evidence type="ECO:0000313" key="2">
    <source>
        <dbReference type="Proteomes" id="UP001519460"/>
    </source>
</evidence>
<proteinExistence type="predicted"/>
<feature type="non-terminal residue" evidence="1">
    <location>
        <position position="1"/>
    </location>
</feature>
<comment type="caution">
    <text evidence="1">The sequence shown here is derived from an EMBL/GenBank/DDBJ whole genome shotgun (WGS) entry which is preliminary data.</text>
</comment>
<dbReference type="Proteomes" id="UP001519460">
    <property type="component" value="Unassembled WGS sequence"/>
</dbReference>
<sequence length="166" mass="18824">YRMLGDSTKRTACLLLHVAVAFTFQQRHTVSGCLAADEGSGRAGSCSFQRDFCNWRNFGSVEWRRHDTFWGNDYAFVDMRRLPQGTSARLASPFFCATTNIQHSLSFKYDLRDRNHCKLSVYVFTPTGVAYQYFTHELWSTSIPTGSGLTEVSSPVKIPGQNSIFR</sequence>
<dbReference type="EMBL" id="JACVVK020000130">
    <property type="protein sequence ID" value="KAK7490142.1"/>
    <property type="molecule type" value="Genomic_DNA"/>
</dbReference>
<protein>
    <recommendedName>
        <fullName evidence="3">MAM domain-containing protein</fullName>
    </recommendedName>
</protein>
<feature type="non-terminal residue" evidence="1">
    <location>
        <position position="166"/>
    </location>
</feature>
<dbReference type="SUPFAM" id="SSF49899">
    <property type="entry name" value="Concanavalin A-like lectins/glucanases"/>
    <property type="match status" value="1"/>
</dbReference>
<accession>A0ABD0KSB8</accession>
<gene>
    <name evidence="1" type="ORF">BaRGS_00018664</name>
</gene>
<keyword evidence="2" id="KW-1185">Reference proteome</keyword>